<evidence type="ECO:0000256" key="3">
    <source>
        <dbReference type="ARBA" id="ARBA00022475"/>
    </source>
</evidence>
<proteinExistence type="inferred from homology"/>
<dbReference type="Pfam" id="PF00528">
    <property type="entry name" value="BPD_transp_1"/>
    <property type="match status" value="2"/>
</dbReference>
<feature type="domain" description="ABC transmembrane type-1" evidence="9">
    <location>
        <begin position="398"/>
        <end position="599"/>
    </location>
</feature>
<dbReference type="CDD" id="cd06261">
    <property type="entry name" value="TM_PBP2"/>
    <property type="match status" value="2"/>
</dbReference>
<feature type="transmembrane region" description="Helical" evidence="8">
    <location>
        <begin position="436"/>
        <end position="457"/>
    </location>
</feature>
<comment type="subcellular location">
    <subcellularLocation>
        <location evidence="1">Cell inner membrane</location>
        <topology evidence="1">Multi-pass membrane protein</topology>
    </subcellularLocation>
    <subcellularLocation>
        <location evidence="8">Cell membrane</location>
        <topology evidence="8">Multi-pass membrane protein</topology>
    </subcellularLocation>
</comment>
<organism evidence="10 11">
    <name type="scientific">Candidatus Methanodesulfokora washburnensis</name>
    <dbReference type="NCBI Taxonomy" id="2478471"/>
    <lineage>
        <taxon>Archaea</taxon>
        <taxon>Thermoproteota</taxon>
        <taxon>Candidatus Korarchaeia</taxon>
        <taxon>Candidatus Korarchaeia incertae sedis</taxon>
        <taxon>Candidatus Methanodesulfokora</taxon>
    </lineage>
</organism>
<feature type="transmembrane region" description="Helical" evidence="8">
    <location>
        <begin position="227"/>
        <end position="248"/>
    </location>
</feature>
<evidence type="ECO:0000256" key="1">
    <source>
        <dbReference type="ARBA" id="ARBA00004429"/>
    </source>
</evidence>
<feature type="transmembrane region" description="Helical" evidence="8">
    <location>
        <begin position="574"/>
        <end position="596"/>
    </location>
</feature>
<dbReference type="SUPFAM" id="SSF161098">
    <property type="entry name" value="MetI-like"/>
    <property type="match status" value="2"/>
</dbReference>
<keyword evidence="2 8" id="KW-0813">Transport</keyword>
<feature type="transmembrane region" description="Helical" evidence="8">
    <location>
        <begin position="402"/>
        <end position="424"/>
    </location>
</feature>
<evidence type="ECO:0000259" key="9">
    <source>
        <dbReference type="PROSITE" id="PS50928"/>
    </source>
</evidence>
<comment type="similarity">
    <text evidence="8">Belongs to the binding-protein-dependent transport system permease family.</text>
</comment>
<feature type="transmembrane region" description="Helical" evidence="8">
    <location>
        <begin position="335"/>
        <end position="356"/>
    </location>
</feature>
<feature type="transmembrane region" description="Helical" evidence="8">
    <location>
        <begin position="174"/>
        <end position="196"/>
    </location>
</feature>
<feature type="transmembrane region" description="Helical" evidence="8">
    <location>
        <begin position="518"/>
        <end position="540"/>
    </location>
</feature>
<keyword evidence="5 8" id="KW-0812">Transmembrane</keyword>
<dbReference type="EMBL" id="RCOS01000030">
    <property type="protein sequence ID" value="RSN77694.1"/>
    <property type="molecule type" value="Genomic_DNA"/>
</dbReference>
<comment type="caution">
    <text evidence="10">The sequence shown here is derived from an EMBL/GenBank/DDBJ whole genome shotgun (WGS) entry which is preliminary data.</text>
</comment>
<evidence type="ECO:0000313" key="11">
    <source>
        <dbReference type="Proteomes" id="UP000277582"/>
    </source>
</evidence>
<dbReference type="InterPro" id="IPR000515">
    <property type="entry name" value="MetI-like"/>
</dbReference>
<protein>
    <submittedName>
        <fullName evidence="10">Iron ABC transporter permease</fullName>
    </submittedName>
</protein>
<dbReference type="GO" id="GO:0055085">
    <property type="term" value="P:transmembrane transport"/>
    <property type="evidence" value="ECO:0007669"/>
    <property type="project" value="InterPro"/>
</dbReference>
<evidence type="ECO:0000256" key="8">
    <source>
        <dbReference type="RuleBase" id="RU363032"/>
    </source>
</evidence>
<evidence type="ECO:0000256" key="4">
    <source>
        <dbReference type="ARBA" id="ARBA00022519"/>
    </source>
</evidence>
<evidence type="ECO:0000256" key="7">
    <source>
        <dbReference type="ARBA" id="ARBA00023136"/>
    </source>
</evidence>
<keyword evidence="11" id="KW-1185">Reference proteome</keyword>
<dbReference type="AlphaFoldDB" id="A0A429GUZ5"/>
<keyword evidence="3" id="KW-1003">Cell membrane</keyword>
<evidence type="ECO:0000256" key="5">
    <source>
        <dbReference type="ARBA" id="ARBA00022692"/>
    </source>
</evidence>
<dbReference type="GO" id="GO:0005886">
    <property type="term" value="C:plasma membrane"/>
    <property type="evidence" value="ECO:0007669"/>
    <property type="project" value="UniProtKB-SubCell"/>
</dbReference>
<evidence type="ECO:0000256" key="6">
    <source>
        <dbReference type="ARBA" id="ARBA00022989"/>
    </source>
</evidence>
<feature type="transmembrane region" description="Helical" evidence="8">
    <location>
        <begin position="93"/>
        <end position="120"/>
    </location>
</feature>
<name>A0A429GUZ5_9CREN</name>
<sequence length="612" mass="66722">MGIREVKRELDPLTSAQLFLPVLTLSFFLLVPLIYMVARAFFHKGSLSLYYFSSLLENPDFIRNPPNLNFLRVSNTSLGTFMFIGDMGPDLGILMNSIVVSAFVTLFSAILGLVSAFIIARYNFPGKSVFRILLLVPMLATPFVNAFVMGKVLGTNGLFNFIFHDVLHLLPVKVQISGLPAIVLIQTISFFPIVYLNVMSSLIGIDPSMEEQAESLGAGGFRIFRDITLPLSMPGLAAGSALVFIISLEDLGAPIGLSGAFGSGLHQRLISFYIYNEFRKGLGSVEQVHASTYASAVIMLFMATAVFILIRKYVTLRRYAMISKGGRFNPRVRKLGWKGVVLAYIFLISLISAASFPQIGTFVLAVTDWAYSGSPLPTELTSKFIESLFERPDVLRAITNSLIYSSAATFIMLLAGTSSAYVIARRRIPGKDFLDSLVTIPIAVPGVILAVGYLLFFSSYASQSMLDPFINPGLLLIFTYTVRRIPFTTRSVFAGLQQTHESLEEASLNLGAGRGRTFVSIVIPLISQSVIGGSLLSFVYSMNEVSTSITLSSLRPEQGPITFYMSQVVYSSGAVGTVSIAAALAVLLMTIQLIVMTISTKILKQRVAFLGV</sequence>
<dbReference type="RefSeq" id="WP_125670468.1">
    <property type="nucleotide sequence ID" value="NZ_RCOS01000030.1"/>
</dbReference>
<evidence type="ECO:0000256" key="2">
    <source>
        <dbReference type="ARBA" id="ARBA00022448"/>
    </source>
</evidence>
<gene>
    <name evidence="10" type="ORF">D6D85_02420</name>
</gene>
<dbReference type="PROSITE" id="PS50928">
    <property type="entry name" value="ABC_TM1"/>
    <property type="match status" value="2"/>
</dbReference>
<dbReference type="Proteomes" id="UP000277582">
    <property type="component" value="Unassembled WGS sequence"/>
</dbReference>
<feature type="transmembrane region" description="Helical" evidence="8">
    <location>
        <begin position="20"/>
        <end position="42"/>
    </location>
</feature>
<dbReference type="PANTHER" id="PTHR43357:SF4">
    <property type="entry name" value="INNER MEMBRANE ABC TRANSPORTER PERMEASE PROTEIN YDCV"/>
    <property type="match status" value="1"/>
</dbReference>
<evidence type="ECO:0000313" key="10">
    <source>
        <dbReference type="EMBL" id="RSN77694.1"/>
    </source>
</evidence>
<keyword evidence="7 8" id="KW-0472">Membrane</keyword>
<dbReference type="PANTHER" id="PTHR43357">
    <property type="entry name" value="INNER MEMBRANE ABC TRANSPORTER PERMEASE PROTEIN YDCV"/>
    <property type="match status" value="1"/>
</dbReference>
<dbReference type="InterPro" id="IPR035906">
    <property type="entry name" value="MetI-like_sf"/>
</dbReference>
<feature type="transmembrane region" description="Helical" evidence="8">
    <location>
        <begin position="469"/>
        <end position="486"/>
    </location>
</feature>
<feature type="transmembrane region" description="Helical" evidence="8">
    <location>
        <begin position="132"/>
        <end position="154"/>
    </location>
</feature>
<dbReference type="Gene3D" id="1.10.3720.10">
    <property type="entry name" value="MetI-like"/>
    <property type="match status" value="2"/>
</dbReference>
<feature type="transmembrane region" description="Helical" evidence="8">
    <location>
        <begin position="293"/>
        <end position="314"/>
    </location>
</feature>
<keyword evidence="4" id="KW-0997">Cell inner membrane</keyword>
<reference evidence="10 11" key="1">
    <citation type="submission" date="2018-10" db="EMBL/GenBank/DDBJ databases">
        <title>Co-occurring genomic capacity for anaerobic methane metabolism and dissimilatory sulfite reduction discovered in the Korarchaeota.</title>
        <authorList>
            <person name="Mckay L.J."/>
            <person name="Dlakic M."/>
            <person name="Fields M.W."/>
            <person name="Delmont T.O."/>
            <person name="Eren A.M."/>
            <person name="Jay Z.J."/>
            <person name="Klingelsmith K.B."/>
            <person name="Rusch D.B."/>
            <person name="Inskeep W.P."/>
        </authorList>
    </citation>
    <scope>NUCLEOTIDE SEQUENCE [LARGE SCALE GENOMIC DNA]</scope>
    <source>
        <strain evidence="10 11">MDKW</strain>
    </source>
</reference>
<keyword evidence="6 8" id="KW-1133">Transmembrane helix</keyword>
<feature type="domain" description="ABC transmembrane type-1" evidence="9">
    <location>
        <begin position="94"/>
        <end position="310"/>
    </location>
</feature>
<accession>A0A429GUZ5</accession>
<dbReference type="OrthoDB" id="28023at2157"/>